<proteinExistence type="inferred from homology"/>
<gene>
    <name evidence="6" type="ORF">PRUPE_1G179400</name>
</gene>
<dbReference type="CDD" id="cd03784">
    <property type="entry name" value="GT1_Gtf-like"/>
    <property type="match status" value="1"/>
</dbReference>
<dbReference type="FunFam" id="3.40.50.2000:FF:000064">
    <property type="entry name" value="Glycosyltransferase"/>
    <property type="match status" value="1"/>
</dbReference>
<dbReference type="GO" id="GO:0035251">
    <property type="term" value="F:UDP-glucosyltransferase activity"/>
    <property type="evidence" value="ECO:0000318"/>
    <property type="project" value="GO_Central"/>
</dbReference>
<organism evidence="6 7">
    <name type="scientific">Prunus persica</name>
    <name type="common">Peach</name>
    <name type="synonym">Amygdalus persica</name>
    <dbReference type="NCBI Taxonomy" id="3760"/>
    <lineage>
        <taxon>Eukaryota</taxon>
        <taxon>Viridiplantae</taxon>
        <taxon>Streptophyta</taxon>
        <taxon>Embryophyta</taxon>
        <taxon>Tracheophyta</taxon>
        <taxon>Spermatophyta</taxon>
        <taxon>Magnoliopsida</taxon>
        <taxon>eudicotyledons</taxon>
        <taxon>Gunneridae</taxon>
        <taxon>Pentapetalae</taxon>
        <taxon>rosids</taxon>
        <taxon>fabids</taxon>
        <taxon>Rosales</taxon>
        <taxon>Rosaceae</taxon>
        <taxon>Amygdaloideae</taxon>
        <taxon>Amygdaleae</taxon>
        <taxon>Prunus</taxon>
    </lineage>
</organism>
<dbReference type="EC" id="2.4.1.-" evidence="5"/>
<dbReference type="FunFam" id="3.40.50.2000:FF:000103">
    <property type="entry name" value="Glycosyltransferase"/>
    <property type="match status" value="1"/>
</dbReference>
<evidence type="ECO:0000256" key="4">
    <source>
        <dbReference type="RuleBase" id="RU003718"/>
    </source>
</evidence>
<dbReference type="PROSITE" id="PS00375">
    <property type="entry name" value="UDPGT"/>
    <property type="match status" value="1"/>
</dbReference>
<keyword evidence="2 4" id="KW-0328">Glycosyltransferase</keyword>
<evidence type="ECO:0000313" key="7">
    <source>
        <dbReference type="Proteomes" id="UP000006882"/>
    </source>
</evidence>
<dbReference type="InterPro" id="IPR035595">
    <property type="entry name" value="UDP_glycos_trans_CS"/>
</dbReference>
<evidence type="ECO:0000256" key="5">
    <source>
        <dbReference type="RuleBase" id="RU362057"/>
    </source>
</evidence>
<keyword evidence="7" id="KW-1185">Reference proteome</keyword>
<dbReference type="Proteomes" id="UP000006882">
    <property type="component" value="Chromosome G1"/>
</dbReference>
<name>A0A251QZ33_PRUPE</name>
<dbReference type="AlphaFoldDB" id="A0A251QZ33"/>
<evidence type="ECO:0000256" key="1">
    <source>
        <dbReference type="ARBA" id="ARBA00009995"/>
    </source>
</evidence>
<dbReference type="OrthoDB" id="5835829at2759"/>
<comment type="similarity">
    <text evidence="1 4">Belongs to the UDP-glycosyltransferase family.</text>
</comment>
<reference evidence="6 7" key="1">
    <citation type="journal article" date="2013" name="Nat. Genet.">
        <title>The high-quality draft genome of peach (Prunus persica) identifies unique patterns of genetic diversity, domestication and genome evolution.</title>
        <authorList>
            <consortium name="International Peach Genome Initiative"/>
            <person name="Verde I."/>
            <person name="Abbott A.G."/>
            <person name="Scalabrin S."/>
            <person name="Jung S."/>
            <person name="Shu S."/>
            <person name="Marroni F."/>
            <person name="Zhebentyayeva T."/>
            <person name="Dettori M.T."/>
            <person name="Grimwood J."/>
            <person name="Cattonaro F."/>
            <person name="Zuccolo A."/>
            <person name="Rossini L."/>
            <person name="Jenkins J."/>
            <person name="Vendramin E."/>
            <person name="Meisel L.A."/>
            <person name="Decroocq V."/>
            <person name="Sosinski B."/>
            <person name="Prochnik S."/>
            <person name="Mitros T."/>
            <person name="Policriti A."/>
            <person name="Cipriani G."/>
            <person name="Dondini L."/>
            <person name="Ficklin S."/>
            <person name="Goodstein D.M."/>
            <person name="Xuan P."/>
            <person name="Del Fabbro C."/>
            <person name="Aramini V."/>
            <person name="Copetti D."/>
            <person name="Gonzalez S."/>
            <person name="Horner D.S."/>
            <person name="Falchi R."/>
            <person name="Lucas S."/>
            <person name="Mica E."/>
            <person name="Maldonado J."/>
            <person name="Lazzari B."/>
            <person name="Bielenberg D."/>
            <person name="Pirona R."/>
            <person name="Miculan M."/>
            <person name="Barakat A."/>
            <person name="Testolin R."/>
            <person name="Stella A."/>
            <person name="Tartarini S."/>
            <person name="Tonutti P."/>
            <person name="Arus P."/>
            <person name="Orellana A."/>
            <person name="Wells C."/>
            <person name="Main D."/>
            <person name="Vizzotto G."/>
            <person name="Silva H."/>
            <person name="Salamini F."/>
            <person name="Schmutz J."/>
            <person name="Morgante M."/>
            <person name="Rokhsar D.S."/>
        </authorList>
    </citation>
    <scope>NUCLEOTIDE SEQUENCE [LARGE SCALE GENOMIC DNA]</scope>
    <source>
        <strain evidence="7">cv. Nemared</strain>
    </source>
</reference>
<dbReference type="SUPFAM" id="SSF53756">
    <property type="entry name" value="UDP-Glycosyltransferase/glycogen phosphorylase"/>
    <property type="match status" value="1"/>
</dbReference>
<dbReference type="SMR" id="A0A251QZ33"/>
<dbReference type="Gene3D" id="3.40.50.2000">
    <property type="entry name" value="Glycogen Phosphorylase B"/>
    <property type="match status" value="2"/>
</dbReference>
<evidence type="ECO:0000313" key="6">
    <source>
        <dbReference type="EMBL" id="ONI29074.1"/>
    </source>
</evidence>
<accession>A0A251QZ33</accession>
<protein>
    <recommendedName>
        <fullName evidence="5">Glycosyltransferase</fullName>
        <ecNumber evidence="5">2.4.1.-</ecNumber>
    </recommendedName>
</protein>
<keyword evidence="3 4" id="KW-0808">Transferase</keyword>
<dbReference type="Pfam" id="PF00201">
    <property type="entry name" value="UDPGT"/>
    <property type="match status" value="1"/>
</dbReference>
<evidence type="ECO:0000256" key="2">
    <source>
        <dbReference type="ARBA" id="ARBA00022676"/>
    </source>
</evidence>
<dbReference type="PANTHER" id="PTHR48047:SF107">
    <property type="entry name" value="UDP-GLYCOSYLTRANSFERASE 92A1-LIKE"/>
    <property type="match status" value="1"/>
</dbReference>
<dbReference type="Gramene" id="ONI29074">
    <property type="protein sequence ID" value="ONI29074"/>
    <property type="gene ID" value="PRUPE_1G179400"/>
</dbReference>
<dbReference type="EMBL" id="CM007651">
    <property type="protein sequence ID" value="ONI29074.1"/>
    <property type="molecule type" value="Genomic_DNA"/>
</dbReference>
<evidence type="ECO:0000256" key="3">
    <source>
        <dbReference type="ARBA" id="ARBA00022679"/>
    </source>
</evidence>
<dbReference type="PANTHER" id="PTHR48047">
    <property type="entry name" value="GLYCOSYLTRANSFERASE"/>
    <property type="match status" value="1"/>
</dbReference>
<sequence>MAFDREHIVMLPMIAKGHLIPFLALAKQIQQKTGFTITIATTPLNIQYLQATISSTSSSSNTQSHSNNFDINLAELPFCSSDFGLPQDTESTENLSLKQIGDLCAATVNLEVPARRLILDIIEKEGRPPLCIISDMFFGWATNLAKSSGTVNVTFTTSGAYGSAAFMSIWLNLPHRSTALCDGYFTLPGFPDQSRFHISQLHHYIKAANGTDSWSKFYQSQFSLSTKSLGWLCNTAEEIEPLGLEILRHYFRLPVWSIGPLIPKDALKNSSTSDLRVSRQPAEKCMEWLDSYGSDSVVYISFGSQNTISETQMMELAIGLEESGRAFIWVIRPPVGYDMKGEFRAEWLPRGFEDRMCKSKKGLLVHNWAPQLEILSHKSTGAFVSHCGWNSVLESLSQGVPIIGWPLAAEQAFNSKMLVEEMGVSVELTRGVESVIVGKEVKRLIDLVMDKSGEGGEMREKAGAIKAQIRAAIREEAEFKGSSAKKMDDFLETILSARQEHKSIIADVKGKESAPYTAD</sequence>
<dbReference type="eggNOG" id="KOG1192">
    <property type="taxonomic scope" value="Eukaryota"/>
</dbReference>
<dbReference type="InterPro" id="IPR002213">
    <property type="entry name" value="UDP_glucos_trans"/>
</dbReference>